<evidence type="ECO:0000313" key="5">
    <source>
        <dbReference type="EMBL" id="MBF4374560.1"/>
    </source>
</evidence>
<protein>
    <recommendedName>
        <fullName evidence="8">Large polyvalent protein associated domain-containing protein</fullName>
    </recommendedName>
</protein>
<gene>
    <name evidence="4" type="ORF">DYL72_15330</name>
    <name evidence="5" type="ORF">EAY46_15930</name>
</gene>
<proteinExistence type="predicted"/>
<feature type="domain" description="Large polyvalent protein associated" evidence="3">
    <location>
        <begin position="8"/>
        <end position="117"/>
    </location>
</feature>
<keyword evidence="7" id="KW-1185">Reference proteome</keyword>
<dbReference type="Proteomes" id="UP000256923">
    <property type="component" value="Chromosome 1"/>
</dbReference>
<evidence type="ECO:0000313" key="6">
    <source>
        <dbReference type="Proteomes" id="UP000256923"/>
    </source>
</evidence>
<reference evidence="5 7" key="2">
    <citation type="journal article" date="2021" name="PeerJ">
        <title>Analysis of 44 Vibrio anguillarum genomes reveals high genetic diversity.</title>
        <authorList>
            <person name="Hansen M.J."/>
            <person name="Dalsgaard I."/>
        </authorList>
    </citation>
    <scope>NUCLEOTIDE SEQUENCE [LARGE SCALE GENOMIC DNA]</scope>
    <source>
        <strain evidence="5 7">040915-1/1B</strain>
    </source>
</reference>
<evidence type="ECO:0008006" key="8">
    <source>
        <dbReference type="Google" id="ProtNLM"/>
    </source>
</evidence>
<dbReference type="Proteomes" id="UP000726136">
    <property type="component" value="Unassembled WGS sequence"/>
</dbReference>
<dbReference type="EMBL" id="RDPI01000019">
    <property type="protein sequence ID" value="MBF4374560.1"/>
    <property type="molecule type" value="Genomic_DNA"/>
</dbReference>
<dbReference type="InterPro" id="IPR040631">
    <property type="entry name" value="LPD30"/>
</dbReference>
<evidence type="ECO:0000259" key="3">
    <source>
        <dbReference type="Pfam" id="PF18850"/>
    </source>
</evidence>
<name>A0A7U6FS26_VIBAN</name>
<sequence>MNMIKNFDGEIFVGQWIYQSLYNKGLGVIYSIDENVNKGDIVKDVGYAVIAFNGGNVNVVFLNGSLSTHSESLLRKGVQYGLVDKALASQDTIAFLLEKAKQKAIDDKAEKSRRAEAFEKQIEEQRNDPENAHLIQLNNRYAKAKDVAKNVRLDLKKSFKGIKFSVRCSDGDIDISWTDGVTEKQVKEAVHRYHSAHFNSMEDIQENNYTPFHSVFGSVHYMNYEREYTEASINDAIAAVCEEQQEKRELSCQVFNKGGYFHDHFDSNDSDSIQHLIHIKLVETDYSPQPKPTKA</sequence>
<reference evidence="4 6" key="1">
    <citation type="submission" date="2018-12" db="EMBL/GenBank/DDBJ databases">
        <title>Characterization and Draft Genome of Vibrio anguillarum J360 Marine Pathogen Isolated from an Outbreak in Lumpfish (Cyclopterus lumpus).</title>
        <authorList>
            <person name="Vasquez J.I."/>
            <person name="Cao T."/>
            <person name="Chakraborty S."/>
            <person name="Gnanagobal H."/>
            <person name="Wescot J."/>
            <person name="Boyce D."/>
            <person name="Santander J."/>
        </authorList>
    </citation>
    <scope>NUCLEOTIDE SEQUENCE [LARGE SCALE GENOMIC DNA]</scope>
    <source>
        <strain evidence="4 6">J360</strain>
    </source>
</reference>
<dbReference type="AlphaFoldDB" id="A0A7U6FS26"/>
<evidence type="ECO:0000256" key="1">
    <source>
        <dbReference type="SAM" id="Coils"/>
    </source>
</evidence>
<keyword evidence="1" id="KW-0175">Coiled coil</keyword>
<dbReference type="EMBL" id="CP034672">
    <property type="protein sequence ID" value="AZS26279.1"/>
    <property type="molecule type" value="Genomic_DNA"/>
</dbReference>
<evidence type="ECO:0000313" key="7">
    <source>
        <dbReference type="Proteomes" id="UP000726136"/>
    </source>
</evidence>
<feature type="coiled-coil region" evidence="1">
    <location>
        <begin position="101"/>
        <end position="154"/>
    </location>
</feature>
<feature type="domain" description="Large polyvalent protein associated" evidence="2">
    <location>
        <begin position="143"/>
        <end position="228"/>
    </location>
</feature>
<dbReference type="Pfam" id="PF18850">
    <property type="entry name" value="LPD30"/>
    <property type="match status" value="1"/>
</dbReference>
<dbReference type="Pfam" id="PF18847">
    <property type="entry name" value="LPD29"/>
    <property type="match status" value="1"/>
</dbReference>
<dbReference type="RefSeq" id="WP_116285114.1">
    <property type="nucleotide sequence ID" value="NZ_CP034672.1"/>
</dbReference>
<organism evidence="4 6">
    <name type="scientific">Vibrio anguillarum</name>
    <name type="common">Listonella anguillarum</name>
    <dbReference type="NCBI Taxonomy" id="55601"/>
    <lineage>
        <taxon>Bacteria</taxon>
        <taxon>Pseudomonadati</taxon>
        <taxon>Pseudomonadota</taxon>
        <taxon>Gammaproteobacteria</taxon>
        <taxon>Vibrionales</taxon>
        <taxon>Vibrionaceae</taxon>
        <taxon>Vibrio</taxon>
    </lineage>
</organism>
<evidence type="ECO:0000259" key="2">
    <source>
        <dbReference type="Pfam" id="PF18847"/>
    </source>
</evidence>
<accession>A0A7U6FS26</accession>
<dbReference type="InterPro" id="IPR041311">
    <property type="entry name" value="LPD29"/>
</dbReference>
<evidence type="ECO:0000313" key="4">
    <source>
        <dbReference type="EMBL" id="AZS26279.1"/>
    </source>
</evidence>